<dbReference type="PANTHER" id="PTHR21043">
    <property type="entry name" value="IOJAP SUPERFAMILY ORTHOLOG"/>
    <property type="match status" value="1"/>
</dbReference>
<dbReference type="AlphaFoldDB" id="A0AAF5DCT9"/>
<dbReference type="SMART" id="SM00651">
    <property type="entry name" value="Sm"/>
    <property type="match status" value="1"/>
</dbReference>
<reference evidence="5" key="1">
    <citation type="submission" date="2024-02" db="UniProtKB">
        <authorList>
            <consortium name="WormBaseParasite"/>
        </authorList>
    </citation>
    <scope>IDENTIFICATION</scope>
</reference>
<dbReference type="GO" id="GO:0043023">
    <property type="term" value="F:ribosomal large subunit binding"/>
    <property type="evidence" value="ECO:0007669"/>
    <property type="project" value="TreeGrafter"/>
</dbReference>
<dbReference type="SUPFAM" id="SSF50182">
    <property type="entry name" value="Sm-like ribonucleoproteins"/>
    <property type="match status" value="1"/>
</dbReference>
<name>A0AAF5DCT9_STRER</name>
<dbReference type="Pfam" id="PF02410">
    <property type="entry name" value="RsfS"/>
    <property type="match status" value="1"/>
</dbReference>
<dbReference type="Gene3D" id="2.30.30.100">
    <property type="match status" value="1"/>
</dbReference>
<dbReference type="PANTHER" id="PTHR21043:SF0">
    <property type="entry name" value="MITOCHONDRIAL ASSEMBLY OF RIBOSOMAL LARGE SUBUNIT PROTEIN 1"/>
    <property type="match status" value="1"/>
</dbReference>
<evidence type="ECO:0000259" key="3">
    <source>
        <dbReference type="SMART" id="SM00651"/>
    </source>
</evidence>
<feature type="coiled-coil region" evidence="2">
    <location>
        <begin position="363"/>
        <end position="418"/>
    </location>
</feature>
<keyword evidence="4" id="KW-1185">Reference proteome</keyword>
<dbReference type="Proteomes" id="UP000035681">
    <property type="component" value="Unplaced"/>
</dbReference>
<dbReference type="Pfam" id="PF01423">
    <property type="entry name" value="LSM"/>
    <property type="match status" value="1"/>
</dbReference>
<sequence>MSEKLTPEEGQLILNFFMNKKITIKICDGRRVKGYLYCTDNYPNILISQATECWEGVKDTERRIGLVMIKRDIIEKIFIAKYDIFLFYTVVYRLNYCTDKDFINKNTVSNPSPNYYEQFVEEYYEVEEDIENDEVIPLHLQKKEVKLLSEKKLIDEIKEEEIIEILKNERALDIECIKIEKVYEDELKANDIAIICSPYNKRHTEALTNVVRSYIKRNYRFEKNDYPTMVKNCHGWFTCDMRKIILHIMTKETREKYKLENLYRNIDEDVEEEYFFEKPDDNITKKEDKENNIIEDEEKEVIYIDEENEETINIKKDNITFFNTIMVDLKQFIRHCKRRDDKETDAAKTTTYQNEMKKYQQLADSYTTIIADSQNKIEQLKEQKKRLFEQKDELRKQLSQLNIERNNLEKMKKEIDKSCCIYWIVRRCRTEKSSYNPNEELLRGAQLYKMKNSEFYV</sequence>
<dbReference type="GO" id="GO:0090071">
    <property type="term" value="P:negative regulation of ribosome biogenesis"/>
    <property type="evidence" value="ECO:0007669"/>
    <property type="project" value="TreeGrafter"/>
</dbReference>
<organism evidence="4 5">
    <name type="scientific">Strongyloides stercoralis</name>
    <name type="common">Threadworm</name>
    <dbReference type="NCBI Taxonomy" id="6248"/>
    <lineage>
        <taxon>Eukaryota</taxon>
        <taxon>Metazoa</taxon>
        <taxon>Ecdysozoa</taxon>
        <taxon>Nematoda</taxon>
        <taxon>Chromadorea</taxon>
        <taxon>Rhabditida</taxon>
        <taxon>Tylenchina</taxon>
        <taxon>Panagrolaimomorpha</taxon>
        <taxon>Strongyloidoidea</taxon>
        <taxon>Strongyloididae</taxon>
        <taxon>Strongyloides</taxon>
    </lineage>
</organism>
<evidence type="ECO:0000313" key="5">
    <source>
        <dbReference type="WBParaSite" id="TCONS_00010353.p1"/>
    </source>
</evidence>
<dbReference type="InterPro" id="IPR004394">
    <property type="entry name" value="Iojap/RsfS/C7orf30"/>
</dbReference>
<comment type="similarity">
    <text evidence="1">Belongs to the Iojap/RsfS family.</text>
</comment>
<accession>A0AAF5DCT9</accession>
<dbReference type="SUPFAM" id="SSF81301">
    <property type="entry name" value="Nucleotidyltransferase"/>
    <property type="match status" value="1"/>
</dbReference>
<keyword evidence="2" id="KW-0175">Coiled coil</keyword>
<dbReference type="InterPro" id="IPR001163">
    <property type="entry name" value="Sm_dom_euk/arc"/>
</dbReference>
<dbReference type="GO" id="GO:0017148">
    <property type="term" value="P:negative regulation of translation"/>
    <property type="evidence" value="ECO:0007669"/>
    <property type="project" value="TreeGrafter"/>
</dbReference>
<protein>
    <recommendedName>
        <fullName evidence="3">Sm domain-containing protein</fullName>
    </recommendedName>
</protein>
<dbReference type="Gene3D" id="3.30.460.10">
    <property type="entry name" value="Beta Polymerase, domain 2"/>
    <property type="match status" value="1"/>
</dbReference>
<dbReference type="InterPro" id="IPR010920">
    <property type="entry name" value="LSM_dom_sf"/>
</dbReference>
<evidence type="ECO:0000256" key="2">
    <source>
        <dbReference type="SAM" id="Coils"/>
    </source>
</evidence>
<evidence type="ECO:0000256" key="1">
    <source>
        <dbReference type="ARBA" id="ARBA00010574"/>
    </source>
</evidence>
<proteinExistence type="inferred from homology"/>
<feature type="domain" description="Sm" evidence="3">
    <location>
        <begin position="12"/>
        <end position="79"/>
    </location>
</feature>
<evidence type="ECO:0000313" key="4">
    <source>
        <dbReference type="Proteomes" id="UP000035681"/>
    </source>
</evidence>
<dbReference type="WBParaSite" id="TCONS_00010353.p1">
    <property type="protein sequence ID" value="TCONS_00010353.p1"/>
    <property type="gene ID" value="XLOC_003416"/>
</dbReference>
<dbReference type="InterPro" id="IPR043519">
    <property type="entry name" value="NT_sf"/>
</dbReference>